<proteinExistence type="predicted"/>
<name>A6HSF5_RAT</name>
<reference evidence="1 2" key="1">
    <citation type="submission" date="2005-09" db="EMBL/GenBank/DDBJ databases">
        <authorList>
            <person name="Mural R.J."/>
            <person name="Li P.W."/>
            <person name="Adams M.D."/>
            <person name="Amanatides P.G."/>
            <person name="Baden-Tillson H."/>
            <person name="Barnstead M."/>
            <person name="Chin S.H."/>
            <person name="Dew I."/>
            <person name="Evans C.A."/>
            <person name="Ferriera S."/>
            <person name="Flanigan M."/>
            <person name="Fosler C."/>
            <person name="Glodek A."/>
            <person name="Gu Z."/>
            <person name="Holt R.A."/>
            <person name="Jennings D."/>
            <person name="Kraft C.L."/>
            <person name="Lu F."/>
            <person name="Nguyen T."/>
            <person name="Nusskern D.R."/>
            <person name="Pfannkoch C.M."/>
            <person name="Sitter C."/>
            <person name="Sutton G.G."/>
            <person name="Venter J.C."/>
            <person name="Wang Z."/>
            <person name="Woodage T."/>
            <person name="Zheng X.H."/>
            <person name="Zhong F."/>
        </authorList>
    </citation>
    <scope>NUCLEOTIDE SEQUENCE [LARGE SCALE GENOMIC DNA]</scope>
    <source>
        <strain>BN</strain>
        <strain evidence="2">Sprague-Dawley</strain>
    </source>
</reference>
<protein>
    <submittedName>
        <fullName evidence="1">RCG59607</fullName>
    </submittedName>
</protein>
<evidence type="ECO:0000313" key="1">
    <source>
        <dbReference type="EMBL" id="EDM15919.1"/>
    </source>
</evidence>
<dbReference type="EMBL" id="CH473950">
    <property type="protein sequence ID" value="EDM15919.1"/>
    <property type="molecule type" value="Genomic_DNA"/>
</dbReference>
<gene>
    <name evidence="1" type="ORF">rCG_59607</name>
</gene>
<evidence type="ECO:0000313" key="2">
    <source>
        <dbReference type="Proteomes" id="UP000234681"/>
    </source>
</evidence>
<dbReference type="Proteomes" id="UP000234681">
    <property type="component" value="Chromosome 7"/>
</dbReference>
<organism evidence="1 2">
    <name type="scientific">Rattus norvegicus</name>
    <name type="common">Rat</name>
    <dbReference type="NCBI Taxonomy" id="10116"/>
    <lineage>
        <taxon>Eukaryota</taxon>
        <taxon>Metazoa</taxon>
        <taxon>Chordata</taxon>
        <taxon>Craniata</taxon>
        <taxon>Vertebrata</taxon>
        <taxon>Euteleostomi</taxon>
        <taxon>Mammalia</taxon>
        <taxon>Eutheria</taxon>
        <taxon>Euarchontoglires</taxon>
        <taxon>Glires</taxon>
        <taxon>Rodentia</taxon>
        <taxon>Myomorpha</taxon>
        <taxon>Muroidea</taxon>
        <taxon>Muridae</taxon>
        <taxon>Murinae</taxon>
        <taxon>Rattus</taxon>
    </lineage>
</organism>
<sequence length="71" mass="7590">MGPDSRTAHRCPTAATLVSCQKGSVCTHNRQALLQDSSVQQQEDSQGQCSVSGCHTVLLEANKGNRPTHVE</sequence>
<accession>A6HSF5</accession>
<dbReference type="AlphaFoldDB" id="A6HSF5"/>